<name>A0A3P7S0X5_9FIRM</name>
<accession>A0A3P7S0X5</accession>
<dbReference type="Pfam" id="PF22725">
    <property type="entry name" value="GFO_IDH_MocA_C3"/>
    <property type="match status" value="1"/>
</dbReference>
<dbReference type="Gene3D" id="3.30.360.10">
    <property type="entry name" value="Dihydrodipicolinate Reductase, domain 2"/>
    <property type="match status" value="1"/>
</dbReference>
<dbReference type="SUPFAM" id="SSF55347">
    <property type="entry name" value="Glyceraldehyde-3-phosphate dehydrogenase-like, C-terminal domain"/>
    <property type="match status" value="1"/>
</dbReference>
<dbReference type="RefSeq" id="WP_125137503.1">
    <property type="nucleotide sequence ID" value="NZ_LR130778.1"/>
</dbReference>
<dbReference type="PANTHER" id="PTHR43054">
    <property type="match status" value="1"/>
</dbReference>
<feature type="domain" description="GFO/IDH/MocA-like oxidoreductase" evidence="2">
    <location>
        <begin position="139"/>
        <end position="249"/>
    </location>
</feature>
<reference evidence="3 4" key="1">
    <citation type="submission" date="2018-09" db="EMBL/GenBank/DDBJ databases">
        <authorList>
            <person name="Postec A."/>
        </authorList>
    </citation>
    <scope>NUCLEOTIDE SEQUENCE [LARGE SCALE GENOMIC DNA]</scope>
    <source>
        <strain evidence="3">70B-A</strain>
    </source>
</reference>
<evidence type="ECO:0000259" key="1">
    <source>
        <dbReference type="Pfam" id="PF01408"/>
    </source>
</evidence>
<feature type="domain" description="Gfo/Idh/MocA-like oxidoreductase N-terminal" evidence="1">
    <location>
        <begin position="4"/>
        <end position="120"/>
    </location>
</feature>
<dbReference type="InterPro" id="IPR055170">
    <property type="entry name" value="GFO_IDH_MocA-like_dom"/>
</dbReference>
<sequence length="328" mass="37607">MEKLRFATIGTNFIVERFLEASLNIDEIKLSAVYSRSIDNARKLLKDSEAVKIYTDLNELATAEDIDFVYIASPTSLHMEHSIKMLEAGKHVICEKPMASNSREYYYMKEAARKNNVVLFEAMRPLYHPSWKIIQEGMNRIGRIHKARLSFCKYSSRYDNFKRGIIENAFRPELSNGAVMDIGIYCIEAMLSLFGKPQKINTHGYVIKNSIDAYGVIIASYENMICCLDYSKITNSETPCEIQGEDATLYFDKIACPSKVWINKTNGEEEVLFHKEIYGDMKYEIHAFINLIRDNITEETHEDITESALLLTDQVRADLGIVFPNDVL</sequence>
<evidence type="ECO:0000313" key="4">
    <source>
        <dbReference type="Proteomes" id="UP000279029"/>
    </source>
</evidence>
<dbReference type="InterPro" id="IPR036291">
    <property type="entry name" value="NAD(P)-bd_dom_sf"/>
</dbReference>
<keyword evidence="3" id="KW-0560">Oxidoreductase</keyword>
<dbReference type="EC" id="1.1.1.371" evidence="3"/>
<dbReference type="Pfam" id="PF01408">
    <property type="entry name" value="GFO_IDH_MocA"/>
    <property type="match status" value="1"/>
</dbReference>
<proteinExistence type="predicted"/>
<dbReference type="Gene3D" id="3.40.50.720">
    <property type="entry name" value="NAD(P)-binding Rossmann-like Domain"/>
    <property type="match status" value="1"/>
</dbReference>
<dbReference type="GO" id="GO:0000166">
    <property type="term" value="F:nucleotide binding"/>
    <property type="evidence" value="ECO:0007669"/>
    <property type="project" value="InterPro"/>
</dbReference>
<gene>
    <name evidence="3" type="primary">iolU</name>
    <name evidence="3" type="ORF">PATL70BA_2467</name>
</gene>
<dbReference type="KEGG" id="cbar:PATL70BA_2467"/>
<dbReference type="PANTHER" id="PTHR43054:SF1">
    <property type="entry name" value="SCYLLO-INOSITOL 2-DEHYDROGENASE (NADP(+)) IOLU"/>
    <property type="match status" value="1"/>
</dbReference>
<organism evidence="3 4">
    <name type="scientific">Petrocella atlantisensis</name>
    <dbReference type="NCBI Taxonomy" id="2173034"/>
    <lineage>
        <taxon>Bacteria</taxon>
        <taxon>Bacillati</taxon>
        <taxon>Bacillota</taxon>
        <taxon>Clostridia</taxon>
        <taxon>Lachnospirales</taxon>
        <taxon>Vallitaleaceae</taxon>
        <taxon>Petrocella</taxon>
    </lineage>
</organism>
<protein>
    <submittedName>
        <fullName evidence="3">Scyllo-inositol 2-dehydrogenase (NADP(+)) IolU</fullName>
        <ecNumber evidence="3">1.1.1.371</ecNumber>
    </submittedName>
</protein>
<keyword evidence="4" id="KW-1185">Reference proteome</keyword>
<evidence type="ECO:0000313" key="3">
    <source>
        <dbReference type="EMBL" id="VDN48362.1"/>
    </source>
</evidence>
<evidence type="ECO:0000259" key="2">
    <source>
        <dbReference type="Pfam" id="PF22725"/>
    </source>
</evidence>
<dbReference type="EMBL" id="LR130778">
    <property type="protein sequence ID" value="VDN48362.1"/>
    <property type="molecule type" value="Genomic_DNA"/>
</dbReference>
<dbReference type="Proteomes" id="UP000279029">
    <property type="component" value="Chromosome"/>
</dbReference>
<dbReference type="AlphaFoldDB" id="A0A3P7S0X5"/>
<dbReference type="SUPFAM" id="SSF51735">
    <property type="entry name" value="NAD(P)-binding Rossmann-fold domains"/>
    <property type="match status" value="1"/>
</dbReference>
<dbReference type="InterPro" id="IPR000683">
    <property type="entry name" value="Gfo/Idh/MocA-like_OxRdtase_N"/>
</dbReference>
<dbReference type="GO" id="GO:0102497">
    <property type="term" value="F:scyllo-inositol dehydrogenase (NADP+) activity"/>
    <property type="evidence" value="ECO:0007669"/>
    <property type="project" value="UniProtKB-EC"/>
</dbReference>
<dbReference type="OrthoDB" id="9783105at2"/>